<accession>A0A7Y8GYD4</accession>
<reference evidence="1 2" key="1">
    <citation type="submission" date="2019-09" db="EMBL/GenBank/DDBJ databases">
        <title>Hydrogenophaga aromatica sp. nov., isolated from a para-xylene-degrading enrichment culture.</title>
        <authorList>
            <person name="Tancsics A."/>
            <person name="Banerjee S."/>
        </authorList>
    </citation>
    <scope>NUCLEOTIDE SEQUENCE [LARGE SCALE GENOMIC DNA]</scope>
    <source>
        <strain evidence="1 2">D2P1</strain>
    </source>
</reference>
<evidence type="ECO:0000313" key="2">
    <source>
        <dbReference type="Proteomes" id="UP000545507"/>
    </source>
</evidence>
<dbReference type="RefSeq" id="WP_177136695.1">
    <property type="nucleotide sequence ID" value="NZ_VYGV01000015.1"/>
</dbReference>
<protein>
    <recommendedName>
        <fullName evidence="3">ATP-binding protein</fullName>
    </recommendedName>
</protein>
<dbReference type="Proteomes" id="UP000545507">
    <property type="component" value="Unassembled WGS sequence"/>
</dbReference>
<comment type="caution">
    <text evidence="1">The sequence shown here is derived from an EMBL/GenBank/DDBJ whole genome shotgun (WGS) entry which is preliminary data.</text>
</comment>
<evidence type="ECO:0008006" key="3">
    <source>
        <dbReference type="Google" id="ProtNLM"/>
    </source>
</evidence>
<keyword evidence="2" id="KW-1185">Reference proteome</keyword>
<gene>
    <name evidence="1" type="ORF">F3K02_16275</name>
</gene>
<organism evidence="1 2">
    <name type="scientific">Hydrogenophaga aromaticivorans</name>
    <dbReference type="NCBI Taxonomy" id="2610898"/>
    <lineage>
        <taxon>Bacteria</taxon>
        <taxon>Pseudomonadati</taxon>
        <taxon>Pseudomonadota</taxon>
        <taxon>Betaproteobacteria</taxon>
        <taxon>Burkholderiales</taxon>
        <taxon>Comamonadaceae</taxon>
        <taxon>Hydrogenophaga</taxon>
    </lineage>
</organism>
<name>A0A7Y8GYD4_9BURK</name>
<sequence>MLTFPAIAFPRPLEEFLQEVRQSPGQAMKMPIQLRWGGGLGANVQAMQVIATWARGEAAGRDLRLPAAFATQENTRERFATTLPGMAALYFAQSIHCDGEPFSRFKALAGIKPKIDAMQSGAYRDTLRGQGAALCCFIGAKNEFLTPLYARPSAGEVREVTDFRILLPRILTQLGVREDAMNEGQLDYLSGLLYQLFLNSDEHGSFDISGERYELGIRGIAVRLLSVSDVAALTTLAGDDSALKTYLLKQAFRGKGKEREIIAGEHLPFEPMQLLEISVFDTGPGLALRWLSKSIGRRSYTEIPHEEELEAVKTCFQKHATSKASQFKGQGLSMALMALKRLNAFMTLRTGRLSLYQDLSRTDTAEFAPRNRFSNLRRPAEIAGTSYSICLRVK</sequence>
<evidence type="ECO:0000313" key="1">
    <source>
        <dbReference type="EMBL" id="NWF46796.1"/>
    </source>
</evidence>
<dbReference type="AlphaFoldDB" id="A0A7Y8GYD4"/>
<proteinExistence type="predicted"/>
<dbReference type="EMBL" id="VYGV01000015">
    <property type="protein sequence ID" value="NWF46796.1"/>
    <property type="molecule type" value="Genomic_DNA"/>
</dbReference>